<reference evidence="7" key="1">
    <citation type="journal article" date="2005" name="Nature">
        <title>Sequencing of Aspergillus nidulans and comparative analysis with A. fumigatus and A. oryzae.</title>
        <authorList>
            <person name="Galagan J.E."/>
            <person name="Calvo S.E."/>
            <person name="Cuomo C."/>
            <person name="Ma L.J."/>
            <person name="Wortman J.R."/>
            <person name="Batzoglou S."/>
            <person name="Lee S.I."/>
            <person name="Basturkmen M."/>
            <person name="Spevak C.C."/>
            <person name="Clutterbuck J."/>
            <person name="Kapitonov V."/>
            <person name="Jurka J."/>
            <person name="Scazzocchio C."/>
            <person name="Farman M."/>
            <person name="Butler J."/>
            <person name="Purcell S."/>
            <person name="Harris S."/>
            <person name="Braus G.H."/>
            <person name="Draht O."/>
            <person name="Busch S."/>
            <person name="D'Enfert C."/>
            <person name="Bouchier C."/>
            <person name="Goldman G.H."/>
            <person name="Bell-Pedersen D."/>
            <person name="Griffiths-Jones S."/>
            <person name="Doonan J.H."/>
            <person name="Yu J."/>
            <person name="Vienken K."/>
            <person name="Pain A."/>
            <person name="Freitag M."/>
            <person name="Selker E.U."/>
            <person name="Archer D.B."/>
            <person name="Penalva M.A."/>
            <person name="Oakley B.R."/>
            <person name="Momany M."/>
            <person name="Tanaka T."/>
            <person name="Kumagai T."/>
            <person name="Asai K."/>
            <person name="Machida M."/>
            <person name="Nierman W.C."/>
            <person name="Denning D.W."/>
            <person name="Caddick M."/>
            <person name="Hynes M."/>
            <person name="Paoletti M."/>
            <person name="Fischer R."/>
            <person name="Miller B."/>
            <person name="Dyer P."/>
            <person name="Sachs M.S."/>
            <person name="Osmani S.A."/>
            <person name="Birren B.W."/>
        </authorList>
    </citation>
    <scope>NUCLEOTIDE SEQUENCE [LARGE SCALE GENOMIC DNA]</scope>
    <source>
        <strain evidence="7">FGSC A4 / ATCC 38163 / CBS 112.46 / NRRL 194 / M139</strain>
    </source>
</reference>
<dbReference type="GO" id="GO:0005525">
    <property type="term" value="F:GTP binding"/>
    <property type="evidence" value="ECO:0007669"/>
    <property type="project" value="InterPro"/>
</dbReference>
<accession>C8VGV0</accession>
<dbReference type="STRING" id="227321.Q5B2A3"/>
<dbReference type="Gene3D" id="3.40.50.300">
    <property type="entry name" value="P-loop containing nucleotide triphosphate hydrolases"/>
    <property type="match status" value="1"/>
</dbReference>
<dbReference type="GO" id="GO:0008017">
    <property type="term" value="F:microtubule binding"/>
    <property type="evidence" value="ECO:0000318"/>
    <property type="project" value="GO_Central"/>
</dbReference>
<dbReference type="SMART" id="SM00053">
    <property type="entry name" value="DYNc"/>
    <property type="match status" value="1"/>
</dbReference>
<dbReference type="SUPFAM" id="SSF52540">
    <property type="entry name" value="P-loop containing nucleoside triphosphate hydrolases"/>
    <property type="match status" value="1"/>
</dbReference>
<name>Q5B2A3_EMENI</name>
<evidence type="ECO:0008006" key="8">
    <source>
        <dbReference type="Google" id="ProtNLM"/>
    </source>
</evidence>
<keyword evidence="1" id="KW-0547">Nucleotide-binding</keyword>
<keyword evidence="2" id="KW-0342">GTP-binding</keyword>
<dbReference type="FunFam" id="3.40.50.300:FF:001425">
    <property type="entry name" value="Dynamin GTPase, putative"/>
    <property type="match status" value="1"/>
</dbReference>
<dbReference type="PANTHER" id="PTHR11566:SF215">
    <property type="entry name" value="DYNAMIN GTPASE"/>
    <property type="match status" value="1"/>
</dbReference>
<dbReference type="CDD" id="cd08771">
    <property type="entry name" value="DLP_1"/>
    <property type="match status" value="1"/>
</dbReference>
<dbReference type="PRINTS" id="PR00195">
    <property type="entry name" value="DYNAMIN"/>
</dbReference>
<protein>
    <recommendedName>
        <fullName evidence="8">Dynamin GTPase</fullName>
    </recommendedName>
</protein>
<dbReference type="GO" id="GO:0005874">
    <property type="term" value="C:microtubule"/>
    <property type="evidence" value="ECO:0000318"/>
    <property type="project" value="GO_Central"/>
</dbReference>
<dbReference type="GeneID" id="2871619"/>
<dbReference type="Proteomes" id="UP000000560">
    <property type="component" value="Chromosome V"/>
</dbReference>
<evidence type="ECO:0000259" key="4">
    <source>
        <dbReference type="PROSITE" id="PS51388"/>
    </source>
</evidence>
<dbReference type="GO" id="GO:0016559">
    <property type="term" value="P:peroxisome fission"/>
    <property type="evidence" value="ECO:0000318"/>
    <property type="project" value="GO_Central"/>
</dbReference>
<gene>
    <name evidence="6" type="ORF">ANIA_05327</name>
</gene>
<dbReference type="GO" id="GO:0005737">
    <property type="term" value="C:cytoplasm"/>
    <property type="evidence" value="ECO:0000318"/>
    <property type="project" value="GO_Central"/>
</dbReference>
<organism evidence="6 7">
    <name type="scientific">Emericella nidulans (strain FGSC A4 / ATCC 38163 / CBS 112.46 / NRRL 194 / M139)</name>
    <name type="common">Aspergillus nidulans</name>
    <dbReference type="NCBI Taxonomy" id="227321"/>
    <lineage>
        <taxon>Eukaryota</taxon>
        <taxon>Fungi</taxon>
        <taxon>Dikarya</taxon>
        <taxon>Ascomycota</taxon>
        <taxon>Pezizomycotina</taxon>
        <taxon>Eurotiomycetes</taxon>
        <taxon>Eurotiomycetidae</taxon>
        <taxon>Eurotiales</taxon>
        <taxon>Aspergillaceae</taxon>
        <taxon>Aspergillus</taxon>
        <taxon>Aspergillus subgen. Nidulantes</taxon>
    </lineage>
</organism>
<dbReference type="PROSITE" id="PS51388">
    <property type="entry name" value="GED"/>
    <property type="match status" value="1"/>
</dbReference>
<dbReference type="KEGG" id="ani:ANIA_05327"/>
<feature type="domain" description="GED" evidence="4">
    <location>
        <begin position="652"/>
        <end position="739"/>
    </location>
</feature>
<dbReference type="RefSeq" id="XP_662931.1">
    <property type="nucleotide sequence ID" value="XM_657839.1"/>
</dbReference>
<dbReference type="GO" id="GO:0003924">
    <property type="term" value="F:GTPase activity"/>
    <property type="evidence" value="ECO:0000318"/>
    <property type="project" value="GO_Central"/>
</dbReference>
<dbReference type="EMBL" id="BN001305">
    <property type="protein sequence ID" value="CBF82095.1"/>
    <property type="molecule type" value="Genomic_DNA"/>
</dbReference>
<dbReference type="InterPro" id="IPR000375">
    <property type="entry name" value="Dynamin_stalk"/>
</dbReference>
<dbReference type="eggNOG" id="KOG0446">
    <property type="taxonomic scope" value="Eukaryota"/>
</dbReference>
<sequence>MVLVQPTQTSLDATSSDATETMKESTSNNAHLTDPSLLEKFDKLFACNVGDYVALPQLVAVGDQSSGKSSILEGLTGLPFPRDSTLCTRFATQIIFRRASGQVGRSIRASIKPAPQSDPECVARLKAWSRCESAYLDPKAFSDMINEVHTVMGIRSLDDKSKPTFSRHIFRLEISGPNEDHLAVIDVPGIFKSVTPGVTTKHDIDMVRGMVQEHMGNPRSIILAVVPANVDAATQEVIERAREVDPEGQRTLGVLTKPDLVDRGAEHNVLDLITGKTMPLRHGWVLVRSLGKSELATGDKTRADIEAELRSRPGWGLVPADRFGIESLRQRLQETVTENARREFPRIRVDINKKLKETQASLLALGQERLNRSQQIDFLLDLVAKYQEVMSNALRGNYGANSIFDKVKRFRLATTVIERNEQFRSDMMNLGHVYNFRTGTESSQSLLSRARVRTDEGNEENMVSTRKIDSTVELNDVLYGPELISPPVEDDIYSWLEAEYLGSRGFELGTLNSSLLPTVMKRQSKKWGSIALGYISDIIALVNACIVSVLTDLCQDGRMSRGLLAIMMDDLQKKYTNAIAHTQFLLENERNDTLISLHPSFVETLQTCPDSKMQKCIADKTFSAGNAALGKVVRVEDIKAALPGIGNREYMVQQIHDILHSYYNVAMSRFIDNVCMQSANYFLLSGPSSPLKLLSPTFVYRLSEQELAGIVGDDPVIKRQRLQLMKEIEELEVAKKILL</sequence>
<dbReference type="HOGENOM" id="CLU_008964_7_2_1"/>
<dbReference type="OrthoDB" id="415706at2759"/>
<keyword evidence="7" id="KW-1185">Reference proteome</keyword>
<evidence type="ECO:0000313" key="6">
    <source>
        <dbReference type="EMBL" id="CBF82095.1"/>
    </source>
</evidence>
<dbReference type="InterPro" id="IPR001401">
    <property type="entry name" value="Dynamin_GTPase"/>
</dbReference>
<dbReference type="InParanoid" id="Q5B2A3"/>
<evidence type="ECO:0000259" key="5">
    <source>
        <dbReference type="PROSITE" id="PS51718"/>
    </source>
</evidence>
<dbReference type="InterPro" id="IPR030381">
    <property type="entry name" value="G_DYNAMIN_dom"/>
</dbReference>
<evidence type="ECO:0000256" key="2">
    <source>
        <dbReference type="ARBA" id="ARBA00023134"/>
    </source>
</evidence>
<feature type="region of interest" description="Disordered" evidence="3">
    <location>
        <begin position="1"/>
        <end position="30"/>
    </location>
</feature>
<evidence type="ECO:0000313" key="7">
    <source>
        <dbReference type="Proteomes" id="UP000000560"/>
    </source>
</evidence>
<feature type="domain" description="Dynamin-type G" evidence="5">
    <location>
        <begin position="52"/>
        <end position="345"/>
    </location>
</feature>
<evidence type="ECO:0000256" key="1">
    <source>
        <dbReference type="ARBA" id="ARBA00022741"/>
    </source>
</evidence>
<dbReference type="InterPro" id="IPR020850">
    <property type="entry name" value="GED_dom"/>
</dbReference>
<dbReference type="GO" id="GO:0016020">
    <property type="term" value="C:membrane"/>
    <property type="evidence" value="ECO:0000318"/>
    <property type="project" value="GO_Central"/>
</dbReference>
<dbReference type="PANTHER" id="PTHR11566">
    <property type="entry name" value="DYNAMIN"/>
    <property type="match status" value="1"/>
</dbReference>
<dbReference type="Pfam" id="PF00350">
    <property type="entry name" value="Dynamin_N"/>
    <property type="match status" value="1"/>
</dbReference>
<dbReference type="InterPro" id="IPR045063">
    <property type="entry name" value="Dynamin_N"/>
</dbReference>
<evidence type="ECO:0000256" key="3">
    <source>
        <dbReference type="SAM" id="MobiDB-lite"/>
    </source>
</evidence>
<proteinExistence type="predicted"/>
<dbReference type="InterPro" id="IPR022812">
    <property type="entry name" value="Dynamin"/>
</dbReference>
<dbReference type="InterPro" id="IPR027417">
    <property type="entry name" value="P-loop_NTPase"/>
</dbReference>
<dbReference type="Pfam" id="PF01031">
    <property type="entry name" value="Dynamin_M"/>
    <property type="match status" value="1"/>
</dbReference>
<reference evidence="7" key="2">
    <citation type="journal article" date="2009" name="Fungal Genet. Biol.">
        <title>The 2008 update of the Aspergillus nidulans genome annotation: a community effort.</title>
        <authorList>
            <person name="Wortman J.R."/>
            <person name="Gilsenan J.M."/>
            <person name="Joardar V."/>
            <person name="Deegan J."/>
            <person name="Clutterbuck J."/>
            <person name="Andersen M.R."/>
            <person name="Archer D."/>
            <person name="Bencina M."/>
            <person name="Braus G."/>
            <person name="Coutinho P."/>
            <person name="von Dohren H."/>
            <person name="Doonan J."/>
            <person name="Driessen A.J."/>
            <person name="Durek P."/>
            <person name="Espeso E."/>
            <person name="Fekete E."/>
            <person name="Flipphi M."/>
            <person name="Estrada C.G."/>
            <person name="Geysens S."/>
            <person name="Goldman G."/>
            <person name="de Groot P.W."/>
            <person name="Hansen K."/>
            <person name="Harris S.D."/>
            <person name="Heinekamp T."/>
            <person name="Helmstaedt K."/>
            <person name="Henrissat B."/>
            <person name="Hofmann G."/>
            <person name="Homan T."/>
            <person name="Horio T."/>
            <person name="Horiuchi H."/>
            <person name="James S."/>
            <person name="Jones M."/>
            <person name="Karaffa L."/>
            <person name="Karanyi Z."/>
            <person name="Kato M."/>
            <person name="Keller N."/>
            <person name="Kelly D.E."/>
            <person name="Kiel J.A."/>
            <person name="Kim J.M."/>
            <person name="van der Klei I.J."/>
            <person name="Klis F.M."/>
            <person name="Kovalchuk A."/>
            <person name="Krasevec N."/>
            <person name="Kubicek C.P."/>
            <person name="Liu B."/>
            <person name="Maccabe A."/>
            <person name="Meyer V."/>
            <person name="Mirabito P."/>
            <person name="Miskei M."/>
            <person name="Mos M."/>
            <person name="Mullins J."/>
            <person name="Nelson D.R."/>
            <person name="Nielsen J."/>
            <person name="Oakley B.R."/>
            <person name="Osmani S.A."/>
            <person name="Pakula T."/>
            <person name="Paszewski A."/>
            <person name="Paulsen I."/>
            <person name="Pilsyk S."/>
            <person name="Pocsi I."/>
            <person name="Punt P.J."/>
            <person name="Ram A.F."/>
            <person name="Ren Q."/>
            <person name="Robellet X."/>
            <person name="Robson G."/>
            <person name="Seiboth B."/>
            <person name="van Solingen P."/>
            <person name="Specht T."/>
            <person name="Sun J."/>
            <person name="Taheri-Talesh N."/>
            <person name="Takeshita N."/>
            <person name="Ussery D."/>
            <person name="vanKuyk P.A."/>
            <person name="Visser H."/>
            <person name="van de Vondervoort P.J."/>
            <person name="de Vries R.P."/>
            <person name="Walton J."/>
            <person name="Xiang X."/>
            <person name="Xiong Y."/>
            <person name="Zeng A.P."/>
            <person name="Brandt B.W."/>
            <person name="Cornell M.J."/>
            <person name="van den Hondel C.A."/>
            <person name="Visser J."/>
            <person name="Oliver S.G."/>
            <person name="Turner G."/>
        </authorList>
    </citation>
    <scope>GENOME REANNOTATION</scope>
    <source>
        <strain evidence="7">FGSC A4 / ATCC 38163 / CBS 112.46 / NRRL 194 / M139</strain>
    </source>
</reference>
<dbReference type="OMA" id="MDRTKSE"/>
<accession>Q5B2A3</accession>
<dbReference type="PROSITE" id="PS51718">
    <property type="entry name" value="G_DYNAMIN_2"/>
    <property type="match status" value="1"/>
</dbReference>
<dbReference type="AlphaFoldDB" id="Q5B2A3"/>